<keyword evidence="9" id="KW-0812">Transmembrane</keyword>
<dbReference type="EC" id="3.2.1.-" evidence="8"/>
<evidence type="ECO:0000256" key="9">
    <source>
        <dbReference type="SAM" id="Phobius"/>
    </source>
</evidence>
<evidence type="ECO:0000256" key="6">
    <source>
        <dbReference type="PIRSR" id="PIRSR601382-2"/>
    </source>
</evidence>
<evidence type="ECO:0000256" key="4">
    <source>
        <dbReference type="ARBA" id="ARBA00022801"/>
    </source>
</evidence>
<evidence type="ECO:0000256" key="2">
    <source>
        <dbReference type="ARBA" id="ARBA00004922"/>
    </source>
</evidence>
<protein>
    <recommendedName>
        <fullName evidence="8">alpha-1,2-Mannosidase</fullName>
        <ecNumber evidence="8">3.2.1.-</ecNumber>
    </recommendedName>
</protein>
<evidence type="ECO:0000256" key="5">
    <source>
        <dbReference type="ARBA" id="ARBA00023157"/>
    </source>
</evidence>
<dbReference type="GO" id="GO:0005509">
    <property type="term" value="F:calcium ion binding"/>
    <property type="evidence" value="ECO:0007669"/>
    <property type="project" value="InterPro"/>
</dbReference>
<dbReference type="PRINTS" id="PR00747">
    <property type="entry name" value="GLYHDRLASE47"/>
</dbReference>
<comment type="pathway">
    <text evidence="2">Protein modification; protein glycosylation.</text>
</comment>
<dbReference type="GO" id="GO:0016020">
    <property type="term" value="C:membrane"/>
    <property type="evidence" value="ECO:0007669"/>
    <property type="project" value="InterPro"/>
</dbReference>
<dbReference type="InterPro" id="IPR001382">
    <property type="entry name" value="Glyco_hydro_47"/>
</dbReference>
<sequence length="540" mass="61343">MSDKATRGIRFQRPRSLHFRLRSRHVLLAVIILCAYFYLSTHTQRIPFHNGRTPYRIQAQFPRESAAAKKLRLQRRDKVEEAFKHAWKGYKDHAWLHDEVMPVSGGQKDPFVGWAATLVDSLDSLYIMGLKNEFAEAVAALAQIDFSKPNADKVPVFEVTIRYLGGLLGAYDISEHKYPALLQKATQLGEFLYKAFDTDSGLPVPYYFWKENVSGKLPGEEKVIIAQIASLSLEFIRLSQVTGDLKYAAKIQIVTDQLAYMQNITALPGMWPILANCTGEYLAFENKIFSLGVLADSAFEYLPKTHLLNYRISDQYINMYRLALASFSKHLFFRPSLPGNPDILMSGNMNMYEDPPRLDGQFQHLACFVGGMVALGSRISNSMEELQMAGKLTDGCVWGYSNTPSGVMPDFAHVEPCQDAASCTWEGEGNGFKSVDDPSYQLRPEAIESIFIMYRLTADPSWLEKGWKMFEAIVKHTKTDIAHARLVNVMNENPAHEDSMESYWLAETLKYFYLLYSEPDLVSLDDFVLNTEAHPLRWRA</sequence>
<evidence type="ECO:0000256" key="7">
    <source>
        <dbReference type="PIRSR" id="PIRSR601382-3"/>
    </source>
</evidence>
<dbReference type="STRING" id="1745343.A0A2J6Q8F8"/>
<feature type="transmembrane region" description="Helical" evidence="9">
    <location>
        <begin position="21"/>
        <end position="39"/>
    </location>
</feature>
<dbReference type="Gene3D" id="1.50.10.10">
    <property type="match status" value="1"/>
</dbReference>
<keyword evidence="8" id="KW-0326">Glycosidase</keyword>
<dbReference type="Proteomes" id="UP000235672">
    <property type="component" value="Unassembled WGS sequence"/>
</dbReference>
<keyword evidence="5 7" id="KW-1015">Disulfide bond</keyword>
<evidence type="ECO:0000313" key="10">
    <source>
        <dbReference type="EMBL" id="PMD22576.1"/>
    </source>
</evidence>
<dbReference type="SUPFAM" id="SSF48225">
    <property type="entry name" value="Seven-hairpin glycosidases"/>
    <property type="match status" value="1"/>
</dbReference>
<dbReference type="InterPro" id="IPR050749">
    <property type="entry name" value="Glycosyl_Hydrolase_47"/>
</dbReference>
<dbReference type="PANTHER" id="PTHR11742:SF103">
    <property type="entry name" value="ENDOPLASMIC RETICULUM MANNOSIDASE MNL2-RELATED"/>
    <property type="match status" value="1"/>
</dbReference>
<gene>
    <name evidence="10" type="ORF">NA56DRAFT_644777</name>
</gene>
<proteinExistence type="inferred from homology"/>
<keyword evidence="9" id="KW-1133">Transmembrane helix</keyword>
<name>A0A2J6Q8F8_9HELO</name>
<comment type="similarity">
    <text evidence="3 8">Belongs to the glycosyl hydrolase 47 family.</text>
</comment>
<accession>A0A2J6Q8F8</accession>
<dbReference type="EMBL" id="KZ613477">
    <property type="protein sequence ID" value="PMD22576.1"/>
    <property type="molecule type" value="Genomic_DNA"/>
</dbReference>
<dbReference type="GO" id="GO:0005783">
    <property type="term" value="C:endoplasmic reticulum"/>
    <property type="evidence" value="ECO:0007669"/>
    <property type="project" value="TreeGrafter"/>
</dbReference>
<dbReference type="PANTHER" id="PTHR11742">
    <property type="entry name" value="MANNOSYL-OLIGOSACCHARIDE ALPHA-1,2-MANNOSIDASE-RELATED"/>
    <property type="match status" value="1"/>
</dbReference>
<keyword evidence="4 8" id="KW-0378">Hydrolase</keyword>
<dbReference type="UniPathway" id="UPA00378"/>
<dbReference type="GO" id="GO:0004571">
    <property type="term" value="F:mannosyl-oligosaccharide 1,2-alpha-mannosidase activity"/>
    <property type="evidence" value="ECO:0007669"/>
    <property type="project" value="InterPro"/>
</dbReference>
<reference evidence="10 11" key="1">
    <citation type="submission" date="2016-05" db="EMBL/GenBank/DDBJ databases">
        <title>A degradative enzymes factory behind the ericoid mycorrhizal symbiosis.</title>
        <authorList>
            <consortium name="DOE Joint Genome Institute"/>
            <person name="Martino E."/>
            <person name="Morin E."/>
            <person name="Grelet G."/>
            <person name="Kuo A."/>
            <person name="Kohler A."/>
            <person name="Daghino S."/>
            <person name="Barry K."/>
            <person name="Choi C."/>
            <person name="Cichocki N."/>
            <person name="Clum A."/>
            <person name="Copeland A."/>
            <person name="Hainaut M."/>
            <person name="Haridas S."/>
            <person name="Labutti K."/>
            <person name="Lindquist E."/>
            <person name="Lipzen A."/>
            <person name="Khouja H.-R."/>
            <person name="Murat C."/>
            <person name="Ohm R."/>
            <person name="Olson A."/>
            <person name="Spatafora J."/>
            <person name="Veneault-Fourrey C."/>
            <person name="Henrissat B."/>
            <person name="Grigoriev I."/>
            <person name="Martin F."/>
            <person name="Perotto S."/>
        </authorList>
    </citation>
    <scope>NUCLEOTIDE SEQUENCE [LARGE SCALE GENOMIC DNA]</scope>
    <source>
        <strain evidence="10 11">UAMH 7357</strain>
    </source>
</reference>
<dbReference type="AlphaFoldDB" id="A0A2J6Q8F8"/>
<evidence type="ECO:0000256" key="1">
    <source>
        <dbReference type="ARBA" id="ARBA00001913"/>
    </source>
</evidence>
<evidence type="ECO:0000256" key="3">
    <source>
        <dbReference type="ARBA" id="ARBA00007658"/>
    </source>
</evidence>
<dbReference type="OrthoDB" id="8118055at2759"/>
<evidence type="ECO:0000256" key="8">
    <source>
        <dbReference type="RuleBase" id="RU361193"/>
    </source>
</evidence>
<dbReference type="InterPro" id="IPR012341">
    <property type="entry name" value="6hp_glycosidase-like_sf"/>
</dbReference>
<dbReference type="Pfam" id="PF01532">
    <property type="entry name" value="Glyco_hydro_47"/>
    <property type="match status" value="1"/>
</dbReference>
<dbReference type="InterPro" id="IPR036026">
    <property type="entry name" value="Seven-hairpin_glycosidases"/>
</dbReference>
<dbReference type="GO" id="GO:0005975">
    <property type="term" value="P:carbohydrate metabolic process"/>
    <property type="evidence" value="ECO:0007669"/>
    <property type="project" value="InterPro"/>
</dbReference>
<keyword evidence="11" id="KW-1185">Reference proteome</keyword>
<evidence type="ECO:0000313" key="11">
    <source>
        <dbReference type="Proteomes" id="UP000235672"/>
    </source>
</evidence>
<organism evidence="10 11">
    <name type="scientific">Hyaloscypha hepaticicola</name>
    <dbReference type="NCBI Taxonomy" id="2082293"/>
    <lineage>
        <taxon>Eukaryota</taxon>
        <taxon>Fungi</taxon>
        <taxon>Dikarya</taxon>
        <taxon>Ascomycota</taxon>
        <taxon>Pezizomycotina</taxon>
        <taxon>Leotiomycetes</taxon>
        <taxon>Helotiales</taxon>
        <taxon>Hyaloscyphaceae</taxon>
        <taxon>Hyaloscypha</taxon>
    </lineage>
</organism>
<feature type="disulfide bond" evidence="7">
    <location>
        <begin position="367"/>
        <end position="396"/>
    </location>
</feature>
<keyword evidence="6" id="KW-0106">Calcium</keyword>
<feature type="binding site" evidence="6">
    <location>
        <position position="531"/>
    </location>
    <ligand>
        <name>Ca(2+)</name>
        <dbReference type="ChEBI" id="CHEBI:29108"/>
    </ligand>
</feature>
<comment type="cofactor">
    <cofactor evidence="1 6">
        <name>Ca(2+)</name>
        <dbReference type="ChEBI" id="CHEBI:29108"/>
    </cofactor>
</comment>
<keyword evidence="6" id="KW-0479">Metal-binding</keyword>
<keyword evidence="9" id="KW-0472">Membrane</keyword>
<dbReference type="GO" id="GO:0036503">
    <property type="term" value="P:ERAD pathway"/>
    <property type="evidence" value="ECO:0007669"/>
    <property type="project" value="UniProtKB-ARBA"/>
</dbReference>